<dbReference type="AlphaFoldDB" id="A0A1I2HA28"/>
<dbReference type="STRING" id="380248.SAMN05216251_110229"/>
<reference evidence="2" key="1">
    <citation type="submission" date="2016-10" db="EMBL/GenBank/DDBJ databases">
        <authorList>
            <person name="Varghese N."/>
            <person name="Submissions S."/>
        </authorList>
    </citation>
    <scope>NUCLEOTIDE SEQUENCE [LARGE SCALE GENOMIC DNA]</scope>
    <source>
        <strain evidence="2">CGMCC 4.3510</strain>
    </source>
</reference>
<dbReference type="RefSeq" id="WP_093714797.1">
    <property type="nucleotide sequence ID" value="NZ_FONG01000010.1"/>
</dbReference>
<dbReference type="EMBL" id="FONG01000010">
    <property type="protein sequence ID" value="SFF27075.1"/>
    <property type="molecule type" value="Genomic_DNA"/>
</dbReference>
<name>A0A1I2HA28_9ACTN</name>
<accession>A0A1I2HA28</accession>
<dbReference type="Proteomes" id="UP000199323">
    <property type="component" value="Unassembled WGS sequence"/>
</dbReference>
<evidence type="ECO:0000313" key="1">
    <source>
        <dbReference type="EMBL" id="SFF27075.1"/>
    </source>
</evidence>
<proteinExistence type="predicted"/>
<gene>
    <name evidence="1" type="ORF">SAMN05216251_110229</name>
</gene>
<evidence type="ECO:0000313" key="2">
    <source>
        <dbReference type="Proteomes" id="UP000199323"/>
    </source>
</evidence>
<sequence>MARAATTTAVTLLSWWALLFALYLVCVSTVSPAEFAVGGGAALLGAVAAEAVRRAERPPAGGARRLGGAGAAFPAALAGETVRLAAAVVRTLRGRPDTGREVTVRLEPGAGPALAAALLSASPGACVIDIQEAGEDAGEPGAGALLTVHLLDAAPSPVEAALPGRRER</sequence>
<keyword evidence="2" id="KW-1185">Reference proteome</keyword>
<protein>
    <submittedName>
        <fullName evidence="1">Multisubunit Na+/H+ antiporter, MnhE subunit</fullName>
    </submittedName>
</protein>
<organism evidence="1 2">
    <name type="scientific">Actinacidiphila alni</name>
    <dbReference type="NCBI Taxonomy" id="380248"/>
    <lineage>
        <taxon>Bacteria</taxon>
        <taxon>Bacillati</taxon>
        <taxon>Actinomycetota</taxon>
        <taxon>Actinomycetes</taxon>
        <taxon>Kitasatosporales</taxon>
        <taxon>Streptomycetaceae</taxon>
        <taxon>Actinacidiphila</taxon>
    </lineage>
</organism>